<sequence>MTSEQSTQYSIPSLSNTTFATWKTQVLAYCLEYNLDDFLLKDTAPPPAADVDKLEAFESRRNKAAGILMRCMGQTNNNRFVNDDNRRNPRKLWLLLSNHYESKAADNQAKVYQAFCNFKFSKDLSTFLDDLNAHLANMTSVGLKVGIPEKAHIHEHLLTEQIIQKLPESLSHFKDTLFAKRPLTLDFVKEHLQAKLSDSTTINILESVTVKTESALAVTTIFCSNGIHNLATSQTESKCWQLHPELKKSLKRFGKKQAKAAITSNNSDSSSTVPSDGCYFSVSKRQVYSAYNRTTMLLDSGCSDHMFPRKEFFTGYKPRSSQIEIANGKSLKIEGSGYVEINDGHGALIKVKVLHVPWIIQPLISKGRLFCKGCVVQKPDLTNFNSPKFVVVDLHSDSIILRGEVQNNVFVLDGHPISSRAAKP</sequence>
<dbReference type="VEuPathDB" id="FungiDB:VP01_228g7"/>
<gene>
    <name evidence="2" type="ORF">VP01_228g7</name>
</gene>
<organism evidence="2 3">
    <name type="scientific">Puccinia sorghi</name>
    <dbReference type="NCBI Taxonomy" id="27349"/>
    <lineage>
        <taxon>Eukaryota</taxon>
        <taxon>Fungi</taxon>
        <taxon>Dikarya</taxon>
        <taxon>Basidiomycota</taxon>
        <taxon>Pucciniomycotina</taxon>
        <taxon>Pucciniomycetes</taxon>
        <taxon>Pucciniales</taxon>
        <taxon>Pucciniaceae</taxon>
        <taxon>Puccinia</taxon>
    </lineage>
</organism>
<dbReference type="OrthoDB" id="2504515at2759"/>
<reference evidence="2 3" key="1">
    <citation type="submission" date="2015-08" db="EMBL/GenBank/DDBJ databases">
        <title>Next Generation Sequencing and Analysis of the Genome of Puccinia sorghi L Schw, the Causal Agent of Maize Common Rust.</title>
        <authorList>
            <person name="Rochi L."/>
            <person name="Burguener G."/>
            <person name="Darino M."/>
            <person name="Turjanski A."/>
            <person name="Kreff E."/>
            <person name="Dieguez M.J."/>
            <person name="Sacco F."/>
        </authorList>
    </citation>
    <scope>NUCLEOTIDE SEQUENCE [LARGE SCALE GENOMIC DNA]</scope>
    <source>
        <strain evidence="2 3">RO10H11247</strain>
    </source>
</reference>
<dbReference type="Pfam" id="PF14223">
    <property type="entry name" value="Retrotran_gag_2"/>
    <property type="match status" value="1"/>
</dbReference>
<keyword evidence="3" id="KW-1185">Reference proteome</keyword>
<name>A0A0L6V871_9BASI</name>
<dbReference type="AlphaFoldDB" id="A0A0L6V871"/>
<accession>A0A0L6V871</accession>
<proteinExistence type="predicted"/>
<dbReference type="EMBL" id="LAVV01007158">
    <property type="protein sequence ID" value="KNZ56904.1"/>
    <property type="molecule type" value="Genomic_DNA"/>
</dbReference>
<comment type="caution">
    <text evidence="2">The sequence shown here is derived from an EMBL/GenBank/DDBJ whole genome shotgun (WGS) entry which is preliminary data.</text>
</comment>
<protein>
    <recommendedName>
        <fullName evidence="1">Retrovirus-related Pol polyprotein from transposon TNT 1-94-like beta-barrel domain-containing protein</fullName>
    </recommendedName>
</protein>
<feature type="domain" description="Retrovirus-related Pol polyprotein from transposon TNT 1-94-like beta-barrel" evidence="1">
    <location>
        <begin position="297"/>
        <end position="374"/>
    </location>
</feature>
<evidence type="ECO:0000313" key="2">
    <source>
        <dbReference type="EMBL" id="KNZ56904.1"/>
    </source>
</evidence>
<evidence type="ECO:0000313" key="3">
    <source>
        <dbReference type="Proteomes" id="UP000037035"/>
    </source>
</evidence>
<dbReference type="InterPro" id="IPR054722">
    <property type="entry name" value="PolX-like_BBD"/>
</dbReference>
<dbReference type="Proteomes" id="UP000037035">
    <property type="component" value="Unassembled WGS sequence"/>
</dbReference>
<dbReference type="Pfam" id="PF22936">
    <property type="entry name" value="Pol_BBD"/>
    <property type="match status" value="1"/>
</dbReference>
<evidence type="ECO:0000259" key="1">
    <source>
        <dbReference type="Pfam" id="PF22936"/>
    </source>
</evidence>